<dbReference type="Gene3D" id="3.40.50.720">
    <property type="entry name" value="NAD(P)-binding Rossmann-like Domain"/>
    <property type="match status" value="1"/>
</dbReference>
<dbReference type="InterPro" id="IPR036291">
    <property type="entry name" value="NAD(P)-bd_dom_sf"/>
</dbReference>
<dbReference type="EMBL" id="JAACJN010000130">
    <property type="protein sequence ID" value="KAF5369130.1"/>
    <property type="molecule type" value="Genomic_DNA"/>
</dbReference>
<evidence type="ECO:0000256" key="1">
    <source>
        <dbReference type="ARBA" id="ARBA00023002"/>
    </source>
</evidence>
<dbReference type="PANTHER" id="PTHR47534:SF3">
    <property type="entry name" value="ALCOHOL DEHYDROGENASE-LIKE C-TERMINAL DOMAIN-CONTAINING PROTEIN"/>
    <property type="match status" value="1"/>
</dbReference>
<dbReference type="InterPro" id="IPR052228">
    <property type="entry name" value="Sec_Metab_Biosynth_Oxidored"/>
</dbReference>
<keyword evidence="1" id="KW-0560">Oxidoreductase</keyword>
<dbReference type="PANTHER" id="PTHR47534">
    <property type="entry name" value="YALI0E05731P"/>
    <property type="match status" value="1"/>
</dbReference>
<reference evidence="3 4" key="1">
    <citation type="journal article" date="2020" name="ISME J.">
        <title>Uncovering the hidden diversity of litter-decomposition mechanisms in mushroom-forming fungi.</title>
        <authorList>
            <person name="Floudas D."/>
            <person name="Bentzer J."/>
            <person name="Ahren D."/>
            <person name="Johansson T."/>
            <person name="Persson P."/>
            <person name="Tunlid A."/>
        </authorList>
    </citation>
    <scope>NUCLEOTIDE SEQUENCE [LARGE SCALE GENOMIC DNA]</scope>
    <source>
        <strain evidence="3 4">CBS 406.79</strain>
    </source>
</reference>
<evidence type="ECO:0000313" key="3">
    <source>
        <dbReference type="EMBL" id="KAF5369130.1"/>
    </source>
</evidence>
<evidence type="ECO:0000256" key="2">
    <source>
        <dbReference type="SAM" id="MobiDB-lite"/>
    </source>
</evidence>
<dbReference type="OrthoDB" id="2898509at2759"/>
<evidence type="ECO:0000313" key="4">
    <source>
        <dbReference type="Proteomes" id="UP000518752"/>
    </source>
</evidence>
<dbReference type="AlphaFoldDB" id="A0A8H5GQN6"/>
<dbReference type="Proteomes" id="UP000518752">
    <property type="component" value="Unassembled WGS sequence"/>
</dbReference>
<sequence length="327" mass="36271">MQAMQRIPKIRAFNDSTSFSYIPTAVFIGGTSGIGQGLAEAFARRTKGNSHIILVGRNKAAAESIISTFPKPSPFPDLSAETDAAKPTHEFLYCDATLMRNVTSASEQLRQLAPSINFLVMCPGFTTLGWDETKEEGLDKRMALHYYARWKFIQELMPALNKAKENGKDAKVLTTLTTNRNGPKLDLNDLGLKNSKPSSTSIITTIYNDLMIDELVTRHPTITFVHAYPGWVRTNIGSSSPPLSSGSHRGQSRDSKTMVTQKKTQGNSSYTGLIHTAYKPERNWRLDEFGEECLRNTGMRRFYFEEEALGAYGGSHGDDCVGCNLRL</sequence>
<organism evidence="3 4">
    <name type="scientific">Collybiopsis confluens</name>
    <dbReference type="NCBI Taxonomy" id="2823264"/>
    <lineage>
        <taxon>Eukaryota</taxon>
        <taxon>Fungi</taxon>
        <taxon>Dikarya</taxon>
        <taxon>Basidiomycota</taxon>
        <taxon>Agaricomycotina</taxon>
        <taxon>Agaricomycetes</taxon>
        <taxon>Agaricomycetidae</taxon>
        <taxon>Agaricales</taxon>
        <taxon>Marasmiineae</taxon>
        <taxon>Omphalotaceae</taxon>
        <taxon>Collybiopsis</taxon>
    </lineage>
</organism>
<feature type="region of interest" description="Disordered" evidence="2">
    <location>
        <begin position="238"/>
        <end position="266"/>
    </location>
</feature>
<dbReference type="SUPFAM" id="SSF51735">
    <property type="entry name" value="NAD(P)-binding Rossmann-fold domains"/>
    <property type="match status" value="1"/>
</dbReference>
<keyword evidence="4" id="KW-1185">Reference proteome</keyword>
<dbReference type="GO" id="GO:0016491">
    <property type="term" value="F:oxidoreductase activity"/>
    <property type="evidence" value="ECO:0007669"/>
    <property type="project" value="UniProtKB-KW"/>
</dbReference>
<name>A0A8H5GQN6_9AGAR</name>
<comment type="caution">
    <text evidence="3">The sequence shown here is derived from an EMBL/GenBank/DDBJ whole genome shotgun (WGS) entry which is preliminary data.</text>
</comment>
<evidence type="ECO:0008006" key="5">
    <source>
        <dbReference type="Google" id="ProtNLM"/>
    </source>
</evidence>
<feature type="compositionally biased region" description="Low complexity" evidence="2">
    <location>
        <begin position="238"/>
        <end position="247"/>
    </location>
</feature>
<proteinExistence type="predicted"/>
<feature type="compositionally biased region" description="Polar residues" evidence="2">
    <location>
        <begin position="257"/>
        <end position="266"/>
    </location>
</feature>
<protein>
    <recommendedName>
        <fullName evidence="5">Oxidoreductase</fullName>
    </recommendedName>
</protein>
<accession>A0A8H5GQN6</accession>
<gene>
    <name evidence="3" type="ORF">D9757_011087</name>
</gene>